<sequence>MYYKVGSEIVLSLNDVDVINGEGFIKAYAQSEDVENSIL</sequence>
<accession>A0A8S5RB78</accession>
<protein>
    <submittedName>
        <fullName evidence="1">Uncharacterized protein</fullName>
    </submittedName>
</protein>
<evidence type="ECO:0000313" key="1">
    <source>
        <dbReference type="EMBL" id="DAE28410.1"/>
    </source>
</evidence>
<proteinExistence type="predicted"/>
<reference evidence="1" key="1">
    <citation type="journal article" date="2021" name="Proc. Natl. Acad. Sci. U.S.A.">
        <title>A Catalog of Tens of Thousands of Viruses from Human Metagenomes Reveals Hidden Associations with Chronic Diseases.</title>
        <authorList>
            <person name="Tisza M.J."/>
            <person name="Buck C.B."/>
        </authorList>
    </citation>
    <scope>NUCLEOTIDE SEQUENCE</scope>
    <source>
        <strain evidence="1">CtLl75</strain>
    </source>
</reference>
<name>A0A8S5RB78_9VIRU</name>
<organism evidence="1">
    <name type="scientific">virus sp. ctLl75</name>
    <dbReference type="NCBI Taxonomy" id="2828249"/>
    <lineage>
        <taxon>Viruses</taxon>
    </lineage>
</organism>
<dbReference type="EMBL" id="BK059085">
    <property type="protein sequence ID" value="DAE28410.1"/>
    <property type="molecule type" value="Genomic_DNA"/>
</dbReference>